<keyword evidence="9" id="KW-1185">Reference proteome</keyword>
<keyword evidence="2" id="KW-0805">Transcription regulation</keyword>
<evidence type="ECO:0000313" key="8">
    <source>
        <dbReference type="EMBL" id="ETN40060.1"/>
    </source>
</evidence>
<comment type="subcellular location">
    <subcellularLocation>
        <location evidence="1">Nucleus</location>
    </subcellularLocation>
</comment>
<dbReference type="AlphaFoldDB" id="W2RUS9"/>
<organism evidence="8 9">
    <name type="scientific">Cyphellophora europaea (strain CBS 101466)</name>
    <name type="common">Phialophora europaea</name>
    <dbReference type="NCBI Taxonomy" id="1220924"/>
    <lineage>
        <taxon>Eukaryota</taxon>
        <taxon>Fungi</taxon>
        <taxon>Dikarya</taxon>
        <taxon>Ascomycota</taxon>
        <taxon>Pezizomycotina</taxon>
        <taxon>Eurotiomycetes</taxon>
        <taxon>Chaetothyriomycetidae</taxon>
        <taxon>Chaetothyriales</taxon>
        <taxon>Cyphellophoraceae</taxon>
        <taxon>Cyphellophora</taxon>
    </lineage>
</organism>
<keyword evidence="5" id="KW-0539">Nucleus</keyword>
<reference evidence="8 9" key="1">
    <citation type="submission" date="2013-03" db="EMBL/GenBank/DDBJ databases">
        <title>The Genome Sequence of Phialophora europaea CBS 101466.</title>
        <authorList>
            <consortium name="The Broad Institute Genomics Platform"/>
            <person name="Cuomo C."/>
            <person name="de Hoog S."/>
            <person name="Gorbushina A."/>
            <person name="Walker B."/>
            <person name="Young S.K."/>
            <person name="Zeng Q."/>
            <person name="Gargeya S."/>
            <person name="Fitzgerald M."/>
            <person name="Haas B."/>
            <person name="Abouelleil A."/>
            <person name="Allen A.W."/>
            <person name="Alvarado L."/>
            <person name="Arachchi H.M."/>
            <person name="Berlin A.M."/>
            <person name="Chapman S.B."/>
            <person name="Gainer-Dewar J."/>
            <person name="Goldberg J."/>
            <person name="Griggs A."/>
            <person name="Gujja S."/>
            <person name="Hansen M."/>
            <person name="Howarth C."/>
            <person name="Imamovic A."/>
            <person name="Ireland A."/>
            <person name="Larimer J."/>
            <person name="McCowan C."/>
            <person name="Murphy C."/>
            <person name="Pearson M."/>
            <person name="Poon T.W."/>
            <person name="Priest M."/>
            <person name="Roberts A."/>
            <person name="Saif S."/>
            <person name="Shea T."/>
            <person name="Sisk P."/>
            <person name="Sykes S."/>
            <person name="Wortman J."/>
            <person name="Nusbaum C."/>
            <person name="Birren B."/>
        </authorList>
    </citation>
    <scope>NUCLEOTIDE SEQUENCE [LARGE SCALE GENOMIC DNA]</scope>
    <source>
        <strain evidence="8 9">CBS 101466</strain>
    </source>
</reference>
<evidence type="ECO:0000256" key="3">
    <source>
        <dbReference type="ARBA" id="ARBA00023125"/>
    </source>
</evidence>
<dbReference type="InterPro" id="IPR051089">
    <property type="entry name" value="prtT"/>
</dbReference>
<dbReference type="GO" id="GO:0000976">
    <property type="term" value="F:transcription cis-regulatory region binding"/>
    <property type="evidence" value="ECO:0007669"/>
    <property type="project" value="TreeGrafter"/>
</dbReference>
<evidence type="ECO:0000313" key="9">
    <source>
        <dbReference type="Proteomes" id="UP000030752"/>
    </source>
</evidence>
<keyword evidence="3" id="KW-0238">DNA-binding</keyword>
<dbReference type="RefSeq" id="XP_008716903.1">
    <property type="nucleotide sequence ID" value="XM_008718681.1"/>
</dbReference>
<proteinExistence type="predicted"/>
<feature type="region of interest" description="Disordered" evidence="6">
    <location>
        <begin position="497"/>
        <end position="517"/>
    </location>
</feature>
<dbReference type="GO" id="GO:0000981">
    <property type="term" value="F:DNA-binding transcription factor activity, RNA polymerase II-specific"/>
    <property type="evidence" value="ECO:0007669"/>
    <property type="project" value="TreeGrafter"/>
</dbReference>
<dbReference type="VEuPathDB" id="FungiDB:HMPREF1541_04335"/>
<evidence type="ECO:0000256" key="5">
    <source>
        <dbReference type="ARBA" id="ARBA00023242"/>
    </source>
</evidence>
<sequence length="604" mass="65271">MDLINGSWKSELEQRVSQLESLLASSGSQTAGASPTAAPASFTVMQQTIPLNFTQPSQQNSNSSDRQKFEVALNFTCSLGAFPAASMTDVKRAITPSASNSADLVSQGTLSMSTAQELFDYYRSSLDRYIYRILPEHDTLCAVRTRSPLLVAAICATAAFCQGLPESEACLKALTDCVSRKLFAKDHTFDDIRALCIGAFWLNDVSYALCSLAVRMASEVNLHRCITKMPHTDPKCYERTRLYFLVFICDHHCSLRHGRPPMTRTLRSLKNPRALLQSQYAVSLDVQLLAEVELWTLSGKVFNNFGADIGTPFDASRTVELERFGGYFDKWHDEWTQLLSLRGELDAVTDGLWDLHLNAAKLCLYSHVFRGSTGWTANSNSSPDTSSTMSTSGPATQATDAALGYLHSLTSWRDPQCLPSYFSTMAAFASVFLLRACSRGTATEQPAQPNLTLDKILSTLHSLSKSLHQTLDISHATHPLLAVANGLDVAVGGRLPTSQAPAPVPATSSDQAQSSSHRKIYAPLVPAPSLDVAPNLDSDLTALGDQLLGSNFPLDMDMGWMTLPMAHDMGAAAAGERGAGCSDGICPEFDAMGCGLWDVGAAVG</sequence>
<dbReference type="CDD" id="cd12148">
    <property type="entry name" value="fungal_TF_MHR"/>
    <property type="match status" value="1"/>
</dbReference>
<dbReference type="HOGENOM" id="CLU_011003_1_0_1"/>
<dbReference type="OrthoDB" id="4060227at2759"/>
<dbReference type="PANTHER" id="PTHR31845:SF17">
    <property type="entry name" value="ZN(II)2CYS6 TRANSCRIPTION FACTOR (EUROFUNG)"/>
    <property type="match status" value="1"/>
</dbReference>
<dbReference type="GO" id="GO:0005634">
    <property type="term" value="C:nucleus"/>
    <property type="evidence" value="ECO:0007669"/>
    <property type="project" value="UniProtKB-SubCell"/>
</dbReference>
<dbReference type="Proteomes" id="UP000030752">
    <property type="component" value="Unassembled WGS sequence"/>
</dbReference>
<evidence type="ECO:0000256" key="4">
    <source>
        <dbReference type="ARBA" id="ARBA00023163"/>
    </source>
</evidence>
<dbReference type="PANTHER" id="PTHR31845">
    <property type="entry name" value="FINGER DOMAIN PROTEIN, PUTATIVE-RELATED"/>
    <property type="match status" value="1"/>
</dbReference>
<dbReference type="GO" id="GO:0006351">
    <property type="term" value="P:DNA-templated transcription"/>
    <property type="evidence" value="ECO:0007669"/>
    <property type="project" value="InterPro"/>
</dbReference>
<evidence type="ECO:0000259" key="7">
    <source>
        <dbReference type="Pfam" id="PF04082"/>
    </source>
</evidence>
<feature type="compositionally biased region" description="Polar residues" evidence="6">
    <location>
        <begin position="497"/>
        <end position="515"/>
    </location>
</feature>
<dbReference type="eggNOG" id="ENOG502QW6D">
    <property type="taxonomic scope" value="Eukaryota"/>
</dbReference>
<evidence type="ECO:0000256" key="1">
    <source>
        <dbReference type="ARBA" id="ARBA00004123"/>
    </source>
</evidence>
<dbReference type="InParanoid" id="W2RUS9"/>
<accession>W2RUS9</accession>
<feature type="domain" description="Xylanolytic transcriptional activator regulatory" evidence="7">
    <location>
        <begin position="147"/>
        <end position="263"/>
    </location>
</feature>
<evidence type="ECO:0000256" key="6">
    <source>
        <dbReference type="SAM" id="MobiDB-lite"/>
    </source>
</evidence>
<dbReference type="GO" id="GO:0008270">
    <property type="term" value="F:zinc ion binding"/>
    <property type="evidence" value="ECO:0007669"/>
    <property type="project" value="InterPro"/>
</dbReference>
<dbReference type="Pfam" id="PF04082">
    <property type="entry name" value="Fungal_trans"/>
    <property type="match status" value="1"/>
</dbReference>
<dbReference type="EMBL" id="KB822720">
    <property type="protein sequence ID" value="ETN40060.1"/>
    <property type="molecule type" value="Genomic_DNA"/>
</dbReference>
<gene>
    <name evidence="8" type="ORF">HMPREF1541_04335</name>
</gene>
<keyword evidence="4" id="KW-0804">Transcription</keyword>
<protein>
    <recommendedName>
        <fullName evidence="7">Xylanolytic transcriptional activator regulatory domain-containing protein</fullName>
    </recommendedName>
</protein>
<name>W2RUS9_CYPE1</name>
<dbReference type="GeneID" id="19971674"/>
<evidence type="ECO:0000256" key="2">
    <source>
        <dbReference type="ARBA" id="ARBA00023015"/>
    </source>
</evidence>
<dbReference type="InterPro" id="IPR007219">
    <property type="entry name" value="XnlR_reg_dom"/>
</dbReference>